<name>A0ABR3KFU6_TRISP</name>
<evidence type="ECO:0000313" key="1">
    <source>
        <dbReference type="EMBL" id="KAL1234993.1"/>
    </source>
</evidence>
<dbReference type="Proteomes" id="UP001558632">
    <property type="component" value="Unassembled WGS sequence"/>
</dbReference>
<reference evidence="1 2" key="1">
    <citation type="submission" date="2024-07" db="EMBL/GenBank/DDBJ databases">
        <title>Enhanced genomic and transcriptomic resources for Trichinella pseudospiralis and T. spiralis underpin the discovery of pronounced molecular differences between stages and species.</title>
        <authorList>
            <person name="Pasi K.K."/>
            <person name="La Rosa G."/>
            <person name="Gomez-Morales M.A."/>
            <person name="Tosini F."/>
            <person name="Sumanam S."/>
            <person name="Young N.D."/>
            <person name="Chang B.C."/>
            <person name="Robin G.B."/>
        </authorList>
    </citation>
    <scope>NUCLEOTIDE SEQUENCE [LARGE SCALE GENOMIC DNA]</scope>
    <source>
        <strain evidence="1">ISS534</strain>
    </source>
</reference>
<dbReference type="EMBL" id="JBEUSY010000397">
    <property type="protein sequence ID" value="KAL1234993.1"/>
    <property type="molecule type" value="Genomic_DNA"/>
</dbReference>
<protein>
    <submittedName>
        <fullName evidence="1">F-box/FBD/LRR-repeat protein</fullName>
    </submittedName>
</protein>
<gene>
    <name evidence="1" type="ORF">TSPI_00278</name>
</gene>
<sequence length="86" mass="10143">MSLKSRILAANERVRKRRRAGWKLACNWLTSSESGEQSQATFSERRSVFASSWESDKKPANERGLKPKTVRLWSFRIVQRHRDRHT</sequence>
<accession>A0ABR3KFU6</accession>
<keyword evidence="2" id="KW-1185">Reference proteome</keyword>
<evidence type="ECO:0000313" key="2">
    <source>
        <dbReference type="Proteomes" id="UP001558632"/>
    </source>
</evidence>
<organism evidence="1 2">
    <name type="scientific">Trichinella spiralis</name>
    <name type="common">Trichina worm</name>
    <dbReference type="NCBI Taxonomy" id="6334"/>
    <lineage>
        <taxon>Eukaryota</taxon>
        <taxon>Metazoa</taxon>
        <taxon>Ecdysozoa</taxon>
        <taxon>Nematoda</taxon>
        <taxon>Enoplea</taxon>
        <taxon>Dorylaimia</taxon>
        <taxon>Trichinellida</taxon>
        <taxon>Trichinellidae</taxon>
        <taxon>Trichinella</taxon>
    </lineage>
</organism>
<proteinExistence type="predicted"/>
<comment type="caution">
    <text evidence="1">The sequence shown here is derived from an EMBL/GenBank/DDBJ whole genome shotgun (WGS) entry which is preliminary data.</text>
</comment>